<evidence type="ECO:0000313" key="2">
    <source>
        <dbReference type="Proteomes" id="UP000250275"/>
    </source>
</evidence>
<name>A0A310SSM1_9HYME</name>
<evidence type="ECO:0000313" key="1">
    <source>
        <dbReference type="EMBL" id="OAD60233.1"/>
    </source>
</evidence>
<dbReference type="EMBL" id="KQ760478">
    <property type="protein sequence ID" value="OAD60233.1"/>
    <property type="molecule type" value="Genomic_DNA"/>
</dbReference>
<accession>A0A310SSM1</accession>
<reference evidence="1 2" key="1">
    <citation type="submission" date="2015-07" db="EMBL/GenBank/DDBJ databases">
        <title>The genome of Eufriesea mexicana.</title>
        <authorList>
            <person name="Pan H."/>
            <person name="Kapheim K."/>
        </authorList>
    </citation>
    <scope>NUCLEOTIDE SEQUENCE [LARGE SCALE GENOMIC DNA]</scope>
    <source>
        <strain evidence="1">0111107269</strain>
        <tissue evidence="1">Whole body</tissue>
    </source>
</reference>
<protein>
    <submittedName>
        <fullName evidence="1">Uncharacterized protein</fullName>
    </submittedName>
</protein>
<dbReference type="Proteomes" id="UP000250275">
    <property type="component" value="Unassembled WGS sequence"/>
</dbReference>
<proteinExistence type="predicted"/>
<organism evidence="1 2">
    <name type="scientific">Eufriesea mexicana</name>
    <dbReference type="NCBI Taxonomy" id="516756"/>
    <lineage>
        <taxon>Eukaryota</taxon>
        <taxon>Metazoa</taxon>
        <taxon>Ecdysozoa</taxon>
        <taxon>Arthropoda</taxon>
        <taxon>Hexapoda</taxon>
        <taxon>Insecta</taxon>
        <taxon>Pterygota</taxon>
        <taxon>Neoptera</taxon>
        <taxon>Endopterygota</taxon>
        <taxon>Hymenoptera</taxon>
        <taxon>Apocrita</taxon>
        <taxon>Aculeata</taxon>
        <taxon>Apoidea</taxon>
        <taxon>Anthophila</taxon>
        <taxon>Apidae</taxon>
        <taxon>Eufriesea</taxon>
    </lineage>
</organism>
<dbReference type="AlphaFoldDB" id="A0A310SSM1"/>
<keyword evidence="2" id="KW-1185">Reference proteome</keyword>
<gene>
    <name evidence="1" type="ORF">WN48_06162</name>
</gene>
<sequence>MMKILATLPQEYTTTVHDCIGVYQRKGEDVGEFDCKVNSRKSKNRRQGRTR</sequence>